<evidence type="ECO:0000313" key="1">
    <source>
        <dbReference type="EMBL" id="PNI34019.1"/>
    </source>
</evidence>
<protein>
    <submittedName>
        <fullName evidence="1">HAP1 isoform 5</fullName>
    </submittedName>
</protein>
<evidence type="ECO:0000313" key="2">
    <source>
        <dbReference type="Proteomes" id="UP000236370"/>
    </source>
</evidence>
<feature type="non-terminal residue" evidence="1">
    <location>
        <position position="1"/>
    </location>
</feature>
<gene>
    <name evidence="1" type="ORF">CK820_G0039021</name>
</gene>
<dbReference type="EMBL" id="NBAG03000371">
    <property type="protein sequence ID" value="PNI34019.1"/>
    <property type="molecule type" value="Genomic_DNA"/>
</dbReference>
<sequence length="39" mass="4412">NYEMPRGDTSSLRAPAMDLRWVEKTLSLLYSPQVVGSSR</sequence>
<organism evidence="1 2">
    <name type="scientific">Pan troglodytes</name>
    <name type="common">Chimpanzee</name>
    <dbReference type="NCBI Taxonomy" id="9598"/>
    <lineage>
        <taxon>Eukaryota</taxon>
        <taxon>Metazoa</taxon>
        <taxon>Chordata</taxon>
        <taxon>Craniata</taxon>
        <taxon>Vertebrata</taxon>
        <taxon>Euteleostomi</taxon>
        <taxon>Mammalia</taxon>
        <taxon>Eutheria</taxon>
        <taxon>Euarchontoglires</taxon>
        <taxon>Primates</taxon>
        <taxon>Haplorrhini</taxon>
        <taxon>Catarrhini</taxon>
        <taxon>Hominidae</taxon>
        <taxon>Pan</taxon>
    </lineage>
</organism>
<dbReference type="Proteomes" id="UP000236370">
    <property type="component" value="Unassembled WGS sequence"/>
</dbReference>
<accession>A0A2J8KG68</accession>
<proteinExistence type="predicted"/>
<dbReference type="AlphaFoldDB" id="A0A2J8KG68"/>
<comment type="caution">
    <text evidence="1">The sequence shown here is derived from an EMBL/GenBank/DDBJ whole genome shotgun (WGS) entry which is preliminary data.</text>
</comment>
<reference evidence="1 2" key="1">
    <citation type="submission" date="2017-12" db="EMBL/GenBank/DDBJ databases">
        <title>High-resolution comparative analysis of great ape genomes.</title>
        <authorList>
            <person name="Pollen A."/>
            <person name="Hastie A."/>
            <person name="Hormozdiari F."/>
            <person name="Dougherty M."/>
            <person name="Liu R."/>
            <person name="Chaisson M."/>
            <person name="Hoppe E."/>
            <person name="Hill C."/>
            <person name="Pang A."/>
            <person name="Hillier L."/>
            <person name="Baker C."/>
            <person name="Armstrong J."/>
            <person name="Shendure J."/>
            <person name="Paten B."/>
            <person name="Wilson R."/>
            <person name="Chao H."/>
            <person name="Schneider V."/>
            <person name="Ventura M."/>
            <person name="Kronenberg Z."/>
            <person name="Murali S."/>
            <person name="Gordon D."/>
            <person name="Cantsilieris S."/>
            <person name="Munson K."/>
            <person name="Nelson B."/>
            <person name="Raja A."/>
            <person name="Underwood J."/>
            <person name="Diekhans M."/>
            <person name="Fiddes I."/>
            <person name="Haussler D."/>
            <person name="Eichler E."/>
        </authorList>
    </citation>
    <scope>NUCLEOTIDE SEQUENCE [LARGE SCALE GENOMIC DNA]</scope>
    <source>
        <strain evidence="1">Yerkes chimp pedigree #C0471</strain>
    </source>
</reference>
<name>A0A2J8KG68_PANTR</name>